<comment type="caution">
    <text evidence="2">The sequence shown here is derived from an EMBL/GenBank/DDBJ whole genome shotgun (WGS) entry which is preliminary data.</text>
</comment>
<gene>
    <name evidence="2" type="ORF">B9Z19DRAFT_1134099</name>
</gene>
<evidence type="ECO:0000313" key="3">
    <source>
        <dbReference type="Proteomes" id="UP000244722"/>
    </source>
</evidence>
<accession>A0A2T6ZEM9</accession>
<name>A0A2T6ZEM9_TUBBO</name>
<sequence length="147" mass="16344">MSLRRVSEAGLGEPPDKTTLAAFGTRKLRTECVLLRRQFIGSEGHVKELMRVNDEIGRREENMKKDKAKKLYGELEALKAKLIETETSIQQLISEKGELGKSLNLEGRVNALEGGIKDMKMSHPGPRRVDSFGGVFSVKVDILSSCE</sequence>
<keyword evidence="3" id="KW-1185">Reference proteome</keyword>
<reference evidence="2 3" key="1">
    <citation type="submission" date="2017-04" db="EMBL/GenBank/DDBJ databases">
        <title>Draft genome sequence of Tuber borchii Vittad., a whitish edible truffle.</title>
        <authorList>
            <consortium name="DOE Joint Genome Institute"/>
            <person name="Murat C."/>
            <person name="Kuo A."/>
            <person name="Barry K.W."/>
            <person name="Clum A."/>
            <person name="Dockter R.B."/>
            <person name="Fauchery L."/>
            <person name="Iotti M."/>
            <person name="Kohler A."/>
            <person name="Labutti K."/>
            <person name="Lindquist E.A."/>
            <person name="Lipzen A."/>
            <person name="Ohm R.A."/>
            <person name="Wang M."/>
            <person name="Grigoriev I.V."/>
            <person name="Zambonelli A."/>
            <person name="Martin F.M."/>
        </authorList>
    </citation>
    <scope>NUCLEOTIDE SEQUENCE [LARGE SCALE GENOMIC DNA]</scope>
    <source>
        <strain evidence="2 3">Tbo3840</strain>
    </source>
</reference>
<evidence type="ECO:0000313" key="2">
    <source>
        <dbReference type="EMBL" id="PUU73957.1"/>
    </source>
</evidence>
<feature type="coiled-coil region" evidence="1">
    <location>
        <begin position="68"/>
        <end position="95"/>
    </location>
</feature>
<dbReference type="STRING" id="42251.A0A2T6ZEM9"/>
<dbReference type="OrthoDB" id="5416307at2759"/>
<keyword evidence="1" id="KW-0175">Coiled coil</keyword>
<dbReference type="AlphaFoldDB" id="A0A2T6ZEM9"/>
<protein>
    <submittedName>
        <fullName evidence="2">Uncharacterized protein</fullName>
    </submittedName>
</protein>
<evidence type="ECO:0000256" key="1">
    <source>
        <dbReference type="SAM" id="Coils"/>
    </source>
</evidence>
<dbReference type="Proteomes" id="UP000244722">
    <property type="component" value="Unassembled WGS sequence"/>
</dbReference>
<proteinExistence type="predicted"/>
<dbReference type="EMBL" id="NESQ01000331">
    <property type="protein sequence ID" value="PUU73957.1"/>
    <property type="molecule type" value="Genomic_DNA"/>
</dbReference>
<organism evidence="2 3">
    <name type="scientific">Tuber borchii</name>
    <name type="common">White truffle</name>
    <dbReference type="NCBI Taxonomy" id="42251"/>
    <lineage>
        <taxon>Eukaryota</taxon>
        <taxon>Fungi</taxon>
        <taxon>Dikarya</taxon>
        <taxon>Ascomycota</taxon>
        <taxon>Pezizomycotina</taxon>
        <taxon>Pezizomycetes</taxon>
        <taxon>Pezizales</taxon>
        <taxon>Tuberaceae</taxon>
        <taxon>Tuber</taxon>
    </lineage>
</organism>